<protein>
    <submittedName>
        <fullName evidence="2">Uncharacterized protein</fullName>
    </submittedName>
</protein>
<reference evidence="2 3" key="1">
    <citation type="submission" date="2016-07" db="EMBL/GenBank/DDBJ databases">
        <title>Pervasive Adenine N6-methylation of Active Genes in Fungi.</title>
        <authorList>
            <consortium name="DOE Joint Genome Institute"/>
            <person name="Mondo S.J."/>
            <person name="Dannebaum R.O."/>
            <person name="Kuo R.C."/>
            <person name="Labutti K."/>
            <person name="Haridas S."/>
            <person name="Kuo A."/>
            <person name="Salamov A."/>
            <person name="Ahrendt S.R."/>
            <person name="Lipzen A."/>
            <person name="Sullivan W."/>
            <person name="Andreopoulos W.B."/>
            <person name="Clum A."/>
            <person name="Lindquist E."/>
            <person name="Daum C."/>
            <person name="Ramamoorthy G.K."/>
            <person name="Gryganskyi A."/>
            <person name="Culley D."/>
            <person name="Magnuson J.K."/>
            <person name="James T.Y."/>
            <person name="O'Malley M.A."/>
            <person name="Stajich J.E."/>
            <person name="Spatafora J.W."/>
            <person name="Visel A."/>
            <person name="Grigoriev I.V."/>
        </authorList>
    </citation>
    <scope>NUCLEOTIDE SEQUENCE [LARGE SCALE GENOMIC DNA]</scope>
    <source>
        <strain evidence="2 3">62-1032</strain>
    </source>
</reference>
<dbReference type="EMBL" id="MCGR01000087">
    <property type="protein sequence ID" value="ORY56209.1"/>
    <property type="molecule type" value="Genomic_DNA"/>
</dbReference>
<evidence type="ECO:0000313" key="2">
    <source>
        <dbReference type="EMBL" id="ORY56209.1"/>
    </source>
</evidence>
<keyword evidence="3" id="KW-1185">Reference proteome</keyword>
<proteinExistence type="predicted"/>
<feature type="compositionally biased region" description="Polar residues" evidence="1">
    <location>
        <begin position="152"/>
        <end position="164"/>
    </location>
</feature>
<organism evidence="2 3">
    <name type="scientific">Leucosporidium creatinivorum</name>
    <dbReference type="NCBI Taxonomy" id="106004"/>
    <lineage>
        <taxon>Eukaryota</taxon>
        <taxon>Fungi</taxon>
        <taxon>Dikarya</taxon>
        <taxon>Basidiomycota</taxon>
        <taxon>Pucciniomycotina</taxon>
        <taxon>Microbotryomycetes</taxon>
        <taxon>Leucosporidiales</taxon>
        <taxon>Leucosporidium</taxon>
    </lineage>
</organism>
<dbReference type="AlphaFoldDB" id="A0A1Y2DAC2"/>
<dbReference type="InParanoid" id="A0A1Y2DAC2"/>
<feature type="region of interest" description="Disordered" evidence="1">
    <location>
        <begin position="138"/>
        <end position="178"/>
    </location>
</feature>
<feature type="region of interest" description="Disordered" evidence="1">
    <location>
        <begin position="63"/>
        <end position="84"/>
    </location>
</feature>
<gene>
    <name evidence="2" type="ORF">BCR35DRAFT_215403</name>
</gene>
<comment type="caution">
    <text evidence="2">The sequence shown here is derived from an EMBL/GenBank/DDBJ whole genome shotgun (WGS) entry which is preliminary data.</text>
</comment>
<evidence type="ECO:0000313" key="3">
    <source>
        <dbReference type="Proteomes" id="UP000193467"/>
    </source>
</evidence>
<accession>A0A1Y2DAC2</accession>
<dbReference type="Proteomes" id="UP000193467">
    <property type="component" value="Unassembled WGS sequence"/>
</dbReference>
<sequence>MRVLRVDAHGSAGFREQASALHGSGGTMDFGHSNAAVAYTEGLMLLNPAFEELQDSDHTGHFQTIQSSLTSAPDPPSHRSESPVAFDHGYAHIAAAPYGGQHPFYLPQDHYQSLGHRQHQAQDRENVYLRVSRASRSSAKVSSLFLPPSRLNRVTDTSDGSLQATRAAGGDAQESQGA</sequence>
<evidence type="ECO:0000256" key="1">
    <source>
        <dbReference type="SAM" id="MobiDB-lite"/>
    </source>
</evidence>
<name>A0A1Y2DAC2_9BASI</name>